<accession>A0A2V3W9E5</accession>
<proteinExistence type="predicted"/>
<dbReference type="Pfam" id="PF18919">
    <property type="entry name" value="DUF5670"/>
    <property type="match status" value="1"/>
</dbReference>
<gene>
    <name evidence="2" type="ORF">DES38_10631</name>
</gene>
<sequence>MLWTIISILLLIWIVGFLFDVGSLIHVLLVVALIVFIARMLRGNK</sequence>
<evidence type="ECO:0000313" key="3">
    <source>
        <dbReference type="Proteomes" id="UP000247922"/>
    </source>
</evidence>
<comment type="caution">
    <text evidence="2">The sequence shown here is derived from an EMBL/GenBank/DDBJ whole genome shotgun (WGS) entry which is preliminary data.</text>
</comment>
<evidence type="ECO:0000313" key="2">
    <source>
        <dbReference type="EMBL" id="PXW90997.1"/>
    </source>
</evidence>
<protein>
    <recommendedName>
        <fullName evidence="4">Lmo0937 family membrane protein</fullName>
    </recommendedName>
</protein>
<evidence type="ECO:0000256" key="1">
    <source>
        <dbReference type="SAM" id="Phobius"/>
    </source>
</evidence>
<keyword evidence="3" id="KW-1185">Reference proteome</keyword>
<dbReference type="RefSeq" id="WP_110251335.1">
    <property type="nucleotide sequence ID" value="NZ_QJJR01000006.1"/>
</dbReference>
<dbReference type="Proteomes" id="UP000247922">
    <property type="component" value="Unassembled WGS sequence"/>
</dbReference>
<dbReference type="InterPro" id="IPR043727">
    <property type="entry name" value="Lmo0937-like"/>
</dbReference>
<organism evidence="2 3">
    <name type="scientific">Streptohalobacillus salinus</name>
    <dbReference type="NCBI Taxonomy" id="621096"/>
    <lineage>
        <taxon>Bacteria</taxon>
        <taxon>Bacillati</taxon>
        <taxon>Bacillota</taxon>
        <taxon>Bacilli</taxon>
        <taxon>Bacillales</taxon>
        <taxon>Bacillaceae</taxon>
        <taxon>Streptohalobacillus</taxon>
    </lineage>
</organism>
<keyword evidence="1" id="KW-1133">Transmembrane helix</keyword>
<dbReference type="NCBIfam" id="NF033488">
    <property type="entry name" value="lmo0937_fam_TM"/>
    <property type="match status" value="1"/>
</dbReference>
<evidence type="ECO:0008006" key="4">
    <source>
        <dbReference type="Google" id="ProtNLM"/>
    </source>
</evidence>
<dbReference type="EMBL" id="QJJR01000006">
    <property type="protein sequence ID" value="PXW90997.1"/>
    <property type="molecule type" value="Genomic_DNA"/>
</dbReference>
<name>A0A2V3W9E5_9BACI</name>
<feature type="transmembrane region" description="Helical" evidence="1">
    <location>
        <begin position="6"/>
        <end position="38"/>
    </location>
</feature>
<reference evidence="2 3" key="1">
    <citation type="submission" date="2018-05" db="EMBL/GenBank/DDBJ databases">
        <title>Genomic Encyclopedia of Type Strains, Phase IV (KMG-IV): sequencing the most valuable type-strain genomes for metagenomic binning, comparative biology and taxonomic classification.</title>
        <authorList>
            <person name="Goeker M."/>
        </authorList>
    </citation>
    <scope>NUCLEOTIDE SEQUENCE [LARGE SCALE GENOMIC DNA]</scope>
    <source>
        <strain evidence="2 3">DSM 22440</strain>
    </source>
</reference>
<keyword evidence="1" id="KW-0812">Transmembrane</keyword>
<dbReference type="AlphaFoldDB" id="A0A2V3W9E5"/>
<keyword evidence="1" id="KW-0472">Membrane</keyword>